<name>E3QSH1_COLGM</name>
<protein>
    <submittedName>
        <fullName evidence="1">Uncharacterized protein</fullName>
    </submittedName>
</protein>
<dbReference type="SUPFAM" id="SSF52467">
    <property type="entry name" value="DHS-like NAD/FAD-binding domain"/>
    <property type="match status" value="1"/>
</dbReference>
<dbReference type="AlphaFoldDB" id="E3QSH1"/>
<evidence type="ECO:0000313" key="1">
    <source>
        <dbReference type="EMBL" id="EFQ33798.1"/>
    </source>
</evidence>
<dbReference type="OrthoDB" id="6077599at2759"/>
<dbReference type="EMBL" id="GG697373">
    <property type="protein sequence ID" value="EFQ33798.1"/>
    <property type="molecule type" value="Genomic_DNA"/>
</dbReference>
<dbReference type="STRING" id="645133.E3QSH1"/>
<accession>E3QSH1</accession>
<dbReference type="GeneID" id="24414307"/>
<gene>
    <name evidence="1" type="ORF">GLRG_08942</name>
</gene>
<reference evidence="2" key="1">
    <citation type="journal article" date="2012" name="Nat. Genet.">
        <title>Lifestyle transitions in plant pathogenic Colletotrichum fungi deciphered by genome and transcriptome analyses.</title>
        <authorList>
            <person name="O'Connell R.J."/>
            <person name="Thon M.R."/>
            <person name="Hacquard S."/>
            <person name="Amyotte S.G."/>
            <person name="Kleemann J."/>
            <person name="Torres M.F."/>
            <person name="Damm U."/>
            <person name="Buiate E.A."/>
            <person name="Epstein L."/>
            <person name="Alkan N."/>
            <person name="Altmueller J."/>
            <person name="Alvarado-Balderrama L."/>
            <person name="Bauser C.A."/>
            <person name="Becker C."/>
            <person name="Birren B.W."/>
            <person name="Chen Z."/>
            <person name="Choi J."/>
            <person name="Crouch J.A."/>
            <person name="Duvick J.P."/>
            <person name="Farman M.A."/>
            <person name="Gan P."/>
            <person name="Heiman D."/>
            <person name="Henrissat B."/>
            <person name="Howard R.J."/>
            <person name="Kabbage M."/>
            <person name="Koch C."/>
            <person name="Kracher B."/>
            <person name="Kubo Y."/>
            <person name="Law A.D."/>
            <person name="Lebrun M.-H."/>
            <person name="Lee Y.-H."/>
            <person name="Miyara I."/>
            <person name="Moore N."/>
            <person name="Neumann U."/>
            <person name="Nordstroem K."/>
            <person name="Panaccione D.G."/>
            <person name="Panstruga R."/>
            <person name="Place M."/>
            <person name="Proctor R.H."/>
            <person name="Prusky D."/>
            <person name="Rech G."/>
            <person name="Reinhardt R."/>
            <person name="Rollins J.A."/>
            <person name="Rounsley S."/>
            <person name="Schardl C.L."/>
            <person name="Schwartz D.C."/>
            <person name="Shenoy N."/>
            <person name="Shirasu K."/>
            <person name="Sikhakolli U.R."/>
            <person name="Stueber K."/>
            <person name="Sukno S.A."/>
            <person name="Sweigard J.A."/>
            <person name="Takano Y."/>
            <person name="Takahara H."/>
            <person name="Trail F."/>
            <person name="van der Does H.C."/>
            <person name="Voll L.M."/>
            <person name="Will I."/>
            <person name="Young S."/>
            <person name="Zeng Q."/>
            <person name="Zhang J."/>
            <person name="Zhou S."/>
            <person name="Dickman M.B."/>
            <person name="Schulze-Lefert P."/>
            <person name="Ver Loren van Themaat E."/>
            <person name="Ma L.-J."/>
            <person name="Vaillancourt L.J."/>
        </authorList>
    </citation>
    <scope>NUCLEOTIDE SEQUENCE [LARGE SCALE GENOMIC DNA]</scope>
    <source>
        <strain evidence="2">M1.001 / M2 / FGSC 10212</strain>
    </source>
</reference>
<dbReference type="InterPro" id="IPR029035">
    <property type="entry name" value="DHS-like_NAD/FAD-binding_dom"/>
</dbReference>
<evidence type="ECO:0000313" key="2">
    <source>
        <dbReference type="Proteomes" id="UP000008782"/>
    </source>
</evidence>
<dbReference type="HOGENOM" id="CLU_2133319_0_0_1"/>
<dbReference type="eggNOG" id="KOG2633">
    <property type="taxonomic scope" value="Eukaryota"/>
</dbReference>
<keyword evidence="2" id="KW-1185">Reference proteome</keyword>
<dbReference type="RefSeq" id="XP_008097818.1">
    <property type="nucleotide sequence ID" value="XM_008099627.1"/>
</dbReference>
<organism evidence="2">
    <name type="scientific">Colletotrichum graminicola (strain M1.001 / M2 / FGSC 10212)</name>
    <name type="common">Maize anthracnose fungus</name>
    <name type="synonym">Glomerella graminicola</name>
    <dbReference type="NCBI Taxonomy" id="645133"/>
    <lineage>
        <taxon>Eukaryota</taxon>
        <taxon>Fungi</taxon>
        <taxon>Dikarya</taxon>
        <taxon>Ascomycota</taxon>
        <taxon>Pezizomycotina</taxon>
        <taxon>Sordariomycetes</taxon>
        <taxon>Hypocreomycetidae</taxon>
        <taxon>Glomerellales</taxon>
        <taxon>Glomerellaceae</taxon>
        <taxon>Colletotrichum</taxon>
        <taxon>Colletotrichum graminicola species complex</taxon>
    </lineage>
</organism>
<dbReference type="VEuPathDB" id="FungiDB:GLRG_08942"/>
<sequence length="113" mass="12413">MAGVTEQVLQSCFFTQLGRVRSHQRSKTYDTPIAWVERFGANANVGTSNTDGLFVANGLPPDKLPMPRGSYSVFQCQVSSCLKAMIFSVPLLEDEQAFLVLVSEDLVDKSKVP</sequence>
<proteinExistence type="predicted"/>
<dbReference type="Proteomes" id="UP000008782">
    <property type="component" value="Unassembled WGS sequence"/>
</dbReference>